<evidence type="ECO:0000313" key="9">
    <source>
        <dbReference type="Proteomes" id="UP000266188"/>
    </source>
</evidence>
<feature type="transmembrane region" description="Helical" evidence="6">
    <location>
        <begin position="426"/>
        <end position="447"/>
    </location>
</feature>
<evidence type="ECO:0000256" key="4">
    <source>
        <dbReference type="ARBA" id="ARBA00023136"/>
    </source>
</evidence>
<comment type="caution">
    <text evidence="8">The sequence shown here is derived from an EMBL/GenBank/DDBJ whole genome shotgun (WGS) entry which is preliminary data.</text>
</comment>
<evidence type="ECO:0000256" key="6">
    <source>
        <dbReference type="SAM" id="Phobius"/>
    </source>
</evidence>
<keyword evidence="9" id="KW-1185">Reference proteome</keyword>
<evidence type="ECO:0000259" key="7">
    <source>
        <dbReference type="PROSITE" id="PS50850"/>
    </source>
</evidence>
<dbReference type="SUPFAM" id="SSF103473">
    <property type="entry name" value="MFS general substrate transporter"/>
    <property type="match status" value="1"/>
</dbReference>
<keyword evidence="2 6" id="KW-0812">Transmembrane</keyword>
<gene>
    <name evidence="8" type="ORF">PHISCL_07061</name>
</gene>
<evidence type="ECO:0000313" key="8">
    <source>
        <dbReference type="EMBL" id="RJE20598.1"/>
    </source>
</evidence>
<protein>
    <submittedName>
        <fullName evidence="8">Transporter</fullName>
    </submittedName>
</protein>
<accession>A0A3A2ZBW5</accession>
<dbReference type="PROSITE" id="PS50850">
    <property type="entry name" value="MFS"/>
    <property type="match status" value="1"/>
</dbReference>
<feature type="domain" description="Major facilitator superfamily (MFS) profile" evidence="7">
    <location>
        <begin position="91"/>
        <end position="488"/>
    </location>
</feature>
<feature type="transmembrane region" description="Helical" evidence="6">
    <location>
        <begin position="249"/>
        <end position="270"/>
    </location>
</feature>
<dbReference type="InterPro" id="IPR011701">
    <property type="entry name" value="MFS"/>
</dbReference>
<feature type="compositionally biased region" description="Polar residues" evidence="5">
    <location>
        <begin position="32"/>
        <end position="45"/>
    </location>
</feature>
<dbReference type="Proteomes" id="UP000266188">
    <property type="component" value="Unassembled WGS sequence"/>
</dbReference>
<comment type="subcellular location">
    <subcellularLocation>
        <location evidence="1">Membrane</location>
        <topology evidence="1">Multi-pass membrane protein</topology>
    </subcellularLocation>
</comment>
<name>A0A3A2ZBW5_9EURO</name>
<dbReference type="InterPro" id="IPR020846">
    <property type="entry name" value="MFS_dom"/>
</dbReference>
<dbReference type="GO" id="GO:0022857">
    <property type="term" value="F:transmembrane transporter activity"/>
    <property type="evidence" value="ECO:0007669"/>
    <property type="project" value="InterPro"/>
</dbReference>
<evidence type="ECO:0000256" key="2">
    <source>
        <dbReference type="ARBA" id="ARBA00022692"/>
    </source>
</evidence>
<keyword evidence="4 6" id="KW-0472">Membrane</keyword>
<dbReference type="InterPro" id="IPR036259">
    <property type="entry name" value="MFS_trans_sf"/>
</dbReference>
<proteinExistence type="predicted"/>
<reference evidence="9" key="1">
    <citation type="submission" date="2017-02" db="EMBL/GenBank/DDBJ databases">
        <authorList>
            <person name="Tafer H."/>
            <person name="Lopandic K."/>
        </authorList>
    </citation>
    <scope>NUCLEOTIDE SEQUENCE [LARGE SCALE GENOMIC DNA]</scope>
    <source>
        <strain evidence="9">CBS 366.77</strain>
    </source>
</reference>
<dbReference type="STRING" id="2070753.A0A3A2ZBW5"/>
<feature type="transmembrane region" description="Helical" evidence="6">
    <location>
        <begin position="401"/>
        <end position="420"/>
    </location>
</feature>
<dbReference type="Pfam" id="PF07690">
    <property type="entry name" value="MFS_1"/>
    <property type="match status" value="1"/>
</dbReference>
<sequence>MATDQPATERIYIEKGIQTDDSLLKTALSRASAATPNQGNSNSLSADGEGDGDVEKQKPKYYDPETMLVHWTGSDDPDHPRNISYVRKWVITVMLGLMTVCVTIASSIFSSATQTTAKVFNVAPEVMVLGTSLFVLGFAFGPIIFGPLSELYGRKAPLFIGMFVFAIFQIPVAVARNLQTIFVCRFFGGLFASAPLAINGGLLADIFDPVDRGIAVAVFAAATFIGPVAGPVLGGFITMSYLGWRWTEYITAIMAFFFTTVGFFIIPETYEPVILEWRAKKLRHSTKIWGIHAKAEESAPDLKDIAERYLLRPFVMLLLEPILVLITLYMGFIYGFLYLCFMAYPIAFEELRGWNLGVGALPFIAVLIGVLAACVFIGIYSKTRFQRVMQEQGHVVPEERLIPMVVGGVLLPAGMFWFGWTSNSHIIWVPEVISGGFLGAGILLIFLQGLNYIIDVYTIYANSAIAANSFFRSWLGAGFPLFATPMVR</sequence>
<dbReference type="Gene3D" id="1.20.1250.20">
    <property type="entry name" value="MFS general substrate transporter like domains"/>
    <property type="match status" value="1"/>
</dbReference>
<dbReference type="GO" id="GO:0005886">
    <property type="term" value="C:plasma membrane"/>
    <property type="evidence" value="ECO:0007669"/>
    <property type="project" value="TreeGrafter"/>
</dbReference>
<feature type="transmembrane region" description="Helical" evidence="6">
    <location>
        <begin position="359"/>
        <end position="380"/>
    </location>
</feature>
<dbReference type="FunFam" id="1.20.1250.20:FF:000011">
    <property type="entry name" value="MFS multidrug transporter, putative"/>
    <property type="match status" value="1"/>
</dbReference>
<feature type="transmembrane region" description="Helical" evidence="6">
    <location>
        <begin position="180"/>
        <end position="202"/>
    </location>
</feature>
<feature type="transmembrane region" description="Helical" evidence="6">
    <location>
        <begin position="322"/>
        <end position="347"/>
    </location>
</feature>
<feature type="transmembrane region" description="Helical" evidence="6">
    <location>
        <begin position="214"/>
        <end position="237"/>
    </location>
</feature>
<dbReference type="PANTHER" id="PTHR23502:SF47">
    <property type="entry name" value="MAJOR FACILITATOR SUPERFAMILY (MFS) PROFILE DOMAIN-CONTAINING PROTEIN-RELATED"/>
    <property type="match status" value="1"/>
</dbReference>
<dbReference type="OrthoDB" id="446368at2759"/>
<feature type="transmembrane region" description="Helical" evidence="6">
    <location>
        <begin position="89"/>
        <end position="110"/>
    </location>
</feature>
<feature type="transmembrane region" description="Helical" evidence="6">
    <location>
        <begin position="156"/>
        <end position="174"/>
    </location>
</feature>
<evidence type="ECO:0000256" key="5">
    <source>
        <dbReference type="SAM" id="MobiDB-lite"/>
    </source>
</evidence>
<dbReference type="AlphaFoldDB" id="A0A3A2ZBW5"/>
<organism evidence="8 9">
    <name type="scientific">Aspergillus sclerotialis</name>
    <dbReference type="NCBI Taxonomy" id="2070753"/>
    <lineage>
        <taxon>Eukaryota</taxon>
        <taxon>Fungi</taxon>
        <taxon>Dikarya</taxon>
        <taxon>Ascomycota</taxon>
        <taxon>Pezizomycotina</taxon>
        <taxon>Eurotiomycetes</taxon>
        <taxon>Eurotiomycetidae</taxon>
        <taxon>Eurotiales</taxon>
        <taxon>Aspergillaceae</taxon>
        <taxon>Aspergillus</taxon>
        <taxon>Aspergillus subgen. Polypaecilum</taxon>
    </lineage>
</organism>
<dbReference type="PANTHER" id="PTHR23502">
    <property type="entry name" value="MAJOR FACILITATOR SUPERFAMILY"/>
    <property type="match status" value="1"/>
</dbReference>
<dbReference type="CDD" id="cd17323">
    <property type="entry name" value="MFS_Tpo1_MDR_like"/>
    <property type="match status" value="1"/>
</dbReference>
<evidence type="ECO:0000256" key="1">
    <source>
        <dbReference type="ARBA" id="ARBA00004141"/>
    </source>
</evidence>
<keyword evidence="3 6" id="KW-1133">Transmembrane helix</keyword>
<evidence type="ECO:0000256" key="3">
    <source>
        <dbReference type="ARBA" id="ARBA00022989"/>
    </source>
</evidence>
<dbReference type="EMBL" id="MVGC01000292">
    <property type="protein sequence ID" value="RJE20598.1"/>
    <property type="molecule type" value="Genomic_DNA"/>
</dbReference>
<feature type="transmembrane region" description="Helical" evidence="6">
    <location>
        <begin position="122"/>
        <end position="144"/>
    </location>
</feature>
<feature type="region of interest" description="Disordered" evidence="5">
    <location>
        <begin position="28"/>
        <end position="57"/>
    </location>
</feature>